<feature type="signal peptide" evidence="2">
    <location>
        <begin position="1"/>
        <end position="28"/>
    </location>
</feature>
<dbReference type="Pfam" id="PF06259">
    <property type="entry name" value="Abhydrolase_8"/>
    <property type="match status" value="1"/>
</dbReference>
<dbReference type="AlphaFoldDB" id="F4CNM9"/>
<protein>
    <recommendedName>
        <fullName evidence="3">DUF1023 domain-containing protein</fullName>
    </recommendedName>
</protein>
<evidence type="ECO:0000313" key="4">
    <source>
        <dbReference type="EMBL" id="AEA28327.1"/>
    </source>
</evidence>
<dbReference type="InterPro" id="IPR010427">
    <property type="entry name" value="DUF1023"/>
</dbReference>
<name>F4CNM9_PSEUX</name>
<dbReference type="OrthoDB" id="5170249at2"/>
<dbReference type="eggNOG" id="COG1073">
    <property type="taxonomic scope" value="Bacteria"/>
</dbReference>
<feature type="chain" id="PRO_5003307869" description="DUF1023 domain-containing protein" evidence="2">
    <location>
        <begin position="29"/>
        <end position="303"/>
    </location>
</feature>
<dbReference type="InterPro" id="IPR029058">
    <property type="entry name" value="AB_hydrolase_fold"/>
</dbReference>
<dbReference type="EMBL" id="CP002593">
    <property type="protein sequence ID" value="AEA28327.1"/>
    <property type="molecule type" value="Genomic_DNA"/>
</dbReference>
<dbReference type="Gene3D" id="3.40.50.1820">
    <property type="entry name" value="alpha/beta hydrolase"/>
    <property type="match status" value="1"/>
</dbReference>
<feature type="domain" description="DUF1023" evidence="3">
    <location>
        <begin position="60"/>
        <end position="224"/>
    </location>
</feature>
<dbReference type="RefSeq" id="WP_013678215.1">
    <property type="nucleotide sequence ID" value="NC_015312.1"/>
</dbReference>
<dbReference type="SUPFAM" id="SSF53474">
    <property type="entry name" value="alpha/beta-Hydrolases"/>
    <property type="match status" value="1"/>
</dbReference>
<dbReference type="STRING" id="675635.Psed_6226"/>
<reference evidence="4 5" key="1">
    <citation type="journal article" date="2011" name="J. Bacteriol.">
        <title>Genome sequence of the 1,4-dioxane-degrading Pseudonocardia dioxanivorans strain CB1190.</title>
        <authorList>
            <person name="Sales C.M."/>
            <person name="Mahendra S."/>
            <person name="Grostern A."/>
            <person name="Parales R.E."/>
            <person name="Goodwin L.A."/>
            <person name="Woyke T."/>
            <person name="Nolan M."/>
            <person name="Lapidus A."/>
            <person name="Chertkov O."/>
            <person name="Ovchinnikova G."/>
            <person name="Sczyrba A."/>
            <person name="Alvarez-Cohen L."/>
        </authorList>
    </citation>
    <scope>NUCLEOTIDE SEQUENCE [LARGE SCALE GENOMIC DNA]</scope>
    <source>
        <strain evidence="5">ATCC 55486 / DSM 44775 / JCM 13855 / CB1190</strain>
    </source>
</reference>
<organism evidence="4 5">
    <name type="scientific">Pseudonocardia dioxanivorans (strain ATCC 55486 / DSM 44775 / JCM 13855 / CB1190)</name>
    <dbReference type="NCBI Taxonomy" id="675635"/>
    <lineage>
        <taxon>Bacteria</taxon>
        <taxon>Bacillati</taxon>
        <taxon>Actinomycetota</taxon>
        <taxon>Actinomycetes</taxon>
        <taxon>Pseudonocardiales</taxon>
        <taxon>Pseudonocardiaceae</taxon>
        <taxon>Pseudonocardia</taxon>
    </lineage>
</organism>
<dbReference type="HOGENOM" id="CLU_025057_0_1_11"/>
<dbReference type="Proteomes" id="UP000007809">
    <property type="component" value="Chromosome"/>
</dbReference>
<evidence type="ECO:0000259" key="3">
    <source>
        <dbReference type="Pfam" id="PF06259"/>
    </source>
</evidence>
<dbReference type="KEGG" id="pdx:Psed_6226"/>
<evidence type="ECO:0000256" key="1">
    <source>
        <dbReference type="SAM" id="MobiDB-lite"/>
    </source>
</evidence>
<dbReference type="ESTHER" id="pseux-f4cnm9">
    <property type="family name" value="Duf_1023"/>
</dbReference>
<evidence type="ECO:0000256" key="2">
    <source>
        <dbReference type="SAM" id="SignalP"/>
    </source>
</evidence>
<accession>F4CNM9</accession>
<keyword evidence="2" id="KW-0732">Signal</keyword>
<feature type="region of interest" description="Disordered" evidence="1">
    <location>
        <begin position="284"/>
        <end position="303"/>
    </location>
</feature>
<keyword evidence="5" id="KW-1185">Reference proteome</keyword>
<evidence type="ECO:0000313" key="5">
    <source>
        <dbReference type="Proteomes" id="UP000007809"/>
    </source>
</evidence>
<proteinExistence type="predicted"/>
<sequence length="303" mass="29950">MTFRWLYPFAAAAILFGLLVALAWPASAAPAAAVARDPACAASLAAANTQGDDLRVLGCDPAGRGLAVVALGDPATARSVAVIVPGSDTDLHSIAKPLSWARALRAAAGPDTAVVVWVGYRTPQGLGLDAASGAPARAAAPALDTFVESVRAAHVAGPPHLTVVAHSYGAVVAALAAPDLDADDLVLLASPGARADDVADLHTRAHVFAARAPADWMRWVPSIEIGDLGHGADPASPSFGATLLPTTGVTAHDRYLAPGSATLDAVAAVASSPDAAVASSPDAAVASSPEATVTSSPAAAVAA</sequence>
<gene>
    <name evidence="4" type="ordered locus">Psed_6226</name>
</gene>